<evidence type="ECO:0008006" key="4">
    <source>
        <dbReference type="Google" id="ProtNLM"/>
    </source>
</evidence>
<keyword evidence="3" id="KW-1185">Reference proteome</keyword>
<comment type="caution">
    <text evidence="2">The sequence shown here is derived from an EMBL/GenBank/DDBJ whole genome shotgun (WGS) entry which is preliminary data.</text>
</comment>
<dbReference type="EMBL" id="JAMWMR010000007">
    <property type="protein sequence ID" value="MCN9241340.1"/>
    <property type="molecule type" value="Genomic_DNA"/>
</dbReference>
<evidence type="ECO:0000313" key="3">
    <source>
        <dbReference type="Proteomes" id="UP001523219"/>
    </source>
</evidence>
<feature type="region of interest" description="Disordered" evidence="1">
    <location>
        <begin position="37"/>
        <end position="75"/>
    </location>
</feature>
<proteinExistence type="predicted"/>
<organism evidence="2 3">
    <name type="scientific">Streptomyces macrolidinus</name>
    <dbReference type="NCBI Taxonomy" id="2952607"/>
    <lineage>
        <taxon>Bacteria</taxon>
        <taxon>Bacillati</taxon>
        <taxon>Actinomycetota</taxon>
        <taxon>Actinomycetes</taxon>
        <taxon>Kitasatosporales</taxon>
        <taxon>Streptomycetaceae</taxon>
        <taxon>Streptomyces</taxon>
    </lineage>
</organism>
<reference evidence="2 3" key="1">
    <citation type="submission" date="2022-05" db="EMBL/GenBank/DDBJ databases">
        <title>Streptomyces sp. nov. RY43-2 isolated from soil of a peat swamp forest.</title>
        <authorList>
            <person name="Kanchanasin P."/>
            <person name="Tanasupawat S."/>
            <person name="Phongsopitanun W."/>
        </authorList>
    </citation>
    <scope>NUCLEOTIDE SEQUENCE [LARGE SCALE GENOMIC DNA]</scope>
    <source>
        <strain evidence="2 3">RY43-2</strain>
    </source>
</reference>
<feature type="region of interest" description="Disordered" evidence="1">
    <location>
        <begin position="211"/>
        <end position="236"/>
    </location>
</feature>
<name>A0ABT0ZC51_9ACTN</name>
<dbReference type="Proteomes" id="UP001523219">
    <property type="component" value="Unassembled WGS sequence"/>
</dbReference>
<gene>
    <name evidence="2" type="ORF">NGF19_11155</name>
</gene>
<evidence type="ECO:0000256" key="1">
    <source>
        <dbReference type="SAM" id="MobiDB-lite"/>
    </source>
</evidence>
<sequence>MRTRGTRAGFGRRSVTGVLAVVTGLALLSGCGLPDHRKNDVEQGGQASNEPSFTPKAPVSHGKPLGPDAQVPTPGVVDDNDATAVAKAWAEVVYGYDTKYDTSPHDAVLRATRFFTERKAAAERSYQSASGPGDGWNTWAKHQAWTKVTVSSELEDDAPRDAEQLAYRSLIVDGTAIGRDGWTGTGPRLNAYVKLVRSSVGKPWRVDDASVVEAAAPPSPQQSSSSSSSSSDSSAQ</sequence>
<dbReference type="RefSeq" id="WP_252424516.1">
    <property type="nucleotide sequence ID" value="NZ_JAMWMR010000007.1"/>
</dbReference>
<accession>A0ABT0ZC51</accession>
<evidence type="ECO:0000313" key="2">
    <source>
        <dbReference type="EMBL" id="MCN9241340.1"/>
    </source>
</evidence>
<protein>
    <recommendedName>
        <fullName evidence="4">Lipoprotein</fullName>
    </recommendedName>
</protein>
<dbReference type="PROSITE" id="PS51257">
    <property type="entry name" value="PROKAR_LIPOPROTEIN"/>
    <property type="match status" value="1"/>
</dbReference>